<dbReference type="Proteomes" id="UP000288805">
    <property type="component" value="Unassembled WGS sequence"/>
</dbReference>
<organism evidence="1 2">
    <name type="scientific">Vitis vinifera</name>
    <name type="common">Grape</name>
    <dbReference type="NCBI Taxonomy" id="29760"/>
    <lineage>
        <taxon>Eukaryota</taxon>
        <taxon>Viridiplantae</taxon>
        <taxon>Streptophyta</taxon>
        <taxon>Embryophyta</taxon>
        <taxon>Tracheophyta</taxon>
        <taxon>Spermatophyta</taxon>
        <taxon>Magnoliopsida</taxon>
        <taxon>eudicotyledons</taxon>
        <taxon>Gunneridae</taxon>
        <taxon>Pentapetalae</taxon>
        <taxon>rosids</taxon>
        <taxon>Vitales</taxon>
        <taxon>Vitaceae</taxon>
        <taxon>Viteae</taxon>
        <taxon>Vitis</taxon>
    </lineage>
</organism>
<accession>A0A438GK82</accession>
<evidence type="ECO:0000313" key="2">
    <source>
        <dbReference type="Proteomes" id="UP000288805"/>
    </source>
</evidence>
<dbReference type="EMBL" id="QGNW01000410">
    <property type="protein sequence ID" value="RVW72618.1"/>
    <property type="molecule type" value="Genomic_DNA"/>
</dbReference>
<name>A0A438GK82_VITVI</name>
<proteinExistence type="predicted"/>
<comment type="caution">
    <text evidence="1">The sequence shown here is derived from an EMBL/GenBank/DDBJ whole genome shotgun (WGS) entry which is preliminary data.</text>
</comment>
<protein>
    <submittedName>
        <fullName evidence="1">Uncharacterized protein</fullName>
    </submittedName>
</protein>
<gene>
    <name evidence="1" type="ORF">CK203_050629</name>
</gene>
<dbReference type="AlphaFoldDB" id="A0A438GK82"/>
<sequence>MKLKDSKDRGVLSVKESETRRLVVFEYSKWASSEETMWRDWRPSISKKSYESLGSDNLRNLEVPLVEEEVLVALSTLCEDKAPRPKTLRGVAQLVRPWVCSPMVTSSSPLRTTGGLPGH</sequence>
<evidence type="ECO:0000313" key="1">
    <source>
        <dbReference type="EMBL" id="RVW72618.1"/>
    </source>
</evidence>
<reference evidence="1 2" key="1">
    <citation type="journal article" date="2018" name="PLoS Genet.">
        <title>Population sequencing reveals clonal diversity and ancestral inbreeding in the grapevine cultivar Chardonnay.</title>
        <authorList>
            <person name="Roach M.J."/>
            <person name="Johnson D.L."/>
            <person name="Bohlmann J."/>
            <person name="van Vuuren H.J."/>
            <person name="Jones S.J."/>
            <person name="Pretorius I.S."/>
            <person name="Schmidt S.A."/>
            <person name="Borneman A.R."/>
        </authorList>
    </citation>
    <scope>NUCLEOTIDE SEQUENCE [LARGE SCALE GENOMIC DNA]</scope>
    <source>
        <strain evidence="2">cv. Chardonnay</strain>
        <tissue evidence="1">Leaf</tissue>
    </source>
</reference>